<keyword evidence="1" id="KW-1133">Transmembrane helix</keyword>
<organism evidence="2 3">
    <name type="scientific">Marinobacter persicus</name>
    <dbReference type="NCBI Taxonomy" id="930118"/>
    <lineage>
        <taxon>Bacteria</taxon>
        <taxon>Pseudomonadati</taxon>
        <taxon>Pseudomonadota</taxon>
        <taxon>Gammaproteobacteria</taxon>
        <taxon>Pseudomonadales</taxon>
        <taxon>Marinobacteraceae</taxon>
        <taxon>Marinobacter</taxon>
    </lineage>
</organism>
<dbReference type="Proteomes" id="UP000199445">
    <property type="component" value="Unassembled WGS sequence"/>
</dbReference>
<dbReference type="AlphaFoldDB" id="A0A1I3VRM7"/>
<keyword evidence="1" id="KW-0812">Transmembrane</keyword>
<sequence>MTESVINSAPQLNVEEDKNKVTIVYVLQAIGFVVGVTFIAAVILNYVQRNELKTEIARSHSRWQIRTFWFSLLWSALGILSSMVLVGYFILLGNFIWTLYRVIKGWVRLNKSAPMYC</sequence>
<name>A0A1I3VRM7_9GAMM</name>
<evidence type="ECO:0000313" key="3">
    <source>
        <dbReference type="Proteomes" id="UP000199445"/>
    </source>
</evidence>
<dbReference type="RefSeq" id="WP_227663624.1">
    <property type="nucleotide sequence ID" value="NZ_BMYN01000009.1"/>
</dbReference>
<feature type="transmembrane region" description="Helical" evidence="1">
    <location>
        <begin position="68"/>
        <end position="91"/>
    </location>
</feature>
<reference evidence="2 3" key="1">
    <citation type="submission" date="2016-10" db="EMBL/GenBank/DDBJ databases">
        <authorList>
            <person name="de Groot N.N."/>
        </authorList>
    </citation>
    <scope>NUCLEOTIDE SEQUENCE [LARGE SCALE GENOMIC DNA]</scope>
    <source>
        <strain evidence="2 3">IBRC-M 10445</strain>
    </source>
</reference>
<accession>A0A1I3VRM7</accession>
<evidence type="ECO:0000313" key="2">
    <source>
        <dbReference type="EMBL" id="SFJ96936.1"/>
    </source>
</evidence>
<protein>
    <submittedName>
        <fullName evidence="2">Uncharacterized membrane protein</fullName>
    </submittedName>
</protein>
<evidence type="ECO:0000256" key="1">
    <source>
        <dbReference type="SAM" id="Phobius"/>
    </source>
</evidence>
<feature type="transmembrane region" description="Helical" evidence="1">
    <location>
        <begin position="23"/>
        <end position="47"/>
    </location>
</feature>
<gene>
    <name evidence="2" type="ORF">SAMN05216429_10893</name>
</gene>
<keyword evidence="3" id="KW-1185">Reference proteome</keyword>
<keyword evidence="1" id="KW-0472">Membrane</keyword>
<proteinExistence type="predicted"/>
<dbReference type="EMBL" id="FOSC01000008">
    <property type="protein sequence ID" value="SFJ96936.1"/>
    <property type="molecule type" value="Genomic_DNA"/>
</dbReference>